<name>D5WYT6_THIK1</name>
<organism evidence="1">
    <name type="scientific">Thiomonas intermedia (strain K12)</name>
    <name type="common">Thiobacillus intermedius</name>
    <dbReference type="NCBI Taxonomy" id="75379"/>
    <lineage>
        <taxon>Bacteria</taxon>
        <taxon>Pseudomonadati</taxon>
        <taxon>Pseudomonadota</taxon>
        <taxon>Betaproteobacteria</taxon>
        <taxon>Burkholderiales</taxon>
        <taxon>Thiomonas</taxon>
    </lineage>
</organism>
<sequence>MGVLSDGVIRIKNLDLNSEQSYIILRRPPGESIRQAAPEQSVFCFYFGEFHASTF</sequence>
<protein>
    <submittedName>
        <fullName evidence="1">Uncharacterized protein</fullName>
    </submittedName>
</protein>
<accession>D5WYT6</accession>
<dbReference type="AlphaFoldDB" id="D5WYT6"/>
<dbReference type="STRING" id="75379.Tint_2926"/>
<dbReference type="EMBL" id="CP002021">
    <property type="protein sequence ID" value="ADG32263.1"/>
    <property type="molecule type" value="Genomic_DNA"/>
</dbReference>
<dbReference type="KEGG" id="tin:Tint_2926"/>
<gene>
    <name evidence="1" type="ordered locus">Tint_2926</name>
</gene>
<proteinExistence type="predicted"/>
<dbReference type="HOGENOM" id="CLU_3031023_0_0_4"/>
<reference evidence="1" key="1">
    <citation type="submission" date="2010-04" db="EMBL/GenBank/DDBJ databases">
        <title>Complete sequence of Thiomonas intermedia K12.</title>
        <authorList>
            <consortium name="US DOE Joint Genome Institute"/>
            <person name="Lucas S."/>
            <person name="Copeland A."/>
            <person name="Lapidus A."/>
            <person name="Cheng J.-F."/>
            <person name="Bruce D."/>
            <person name="Goodwin L."/>
            <person name="Pitluck S."/>
            <person name="Davenport K."/>
            <person name="Detter J.C."/>
            <person name="Han C."/>
            <person name="Tapia R."/>
            <person name="Land M."/>
            <person name="Hauser L."/>
            <person name="Kyrpides N."/>
            <person name="Ovchinnikova G."/>
            <person name="Kerfeld C.A."/>
            <person name="Cannon G.C."/>
            <person name="Heinhorst S."/>
            <person name="Woyke T."/>
        </authorList>
    </citation>
    <scope>NUCLEOTIDE SEQUENCE [LARGE SCALE GENOMIC DNA]</scope>
    <source>
        <strain evidence="1">K12</strain>
    </source>
</reference>
<evidence type="ECO:0000313" key="1">
    <source>
        <dbReference type="EMBL" id="ADG32263.1"/>
    </source>
</evidence>